<dbReference type="PROSITE" id="PS01124">
    <property type="entry name" value="HTH_ARAC_FAMILY_2"/>
    <property type="match status" value="1"/>
</dbReference>
<comment type="cofactor">
    <cofactor evidence="2">
        <name>Zn(2+)</name>
        <dbReference type="ChEBI" id="CHEBI:29105"/>
    </cofactor>
</comment>
<dbReference type="SUPFAM" id="SSF46689">
    <property type="entry name" value="Homeodomain-like"/>
    <property type="match status" value="1"/>
</dbReference>
<keyword evidence="11" id="KW-0010">Activator</keyword>
<evidence type="ECO:0000256" key="8">
    <source>
        <dbReference type="ARBA" id="ARBA00022833"/>
    </source>
</evidence>
<dbReference type="Pfam" id="PF02805">
    <property type="entry name" value="Ada_Zn_binding"/>
    <property type="match status" value="1"/>
</dbReference>
<evidence type="ECO:0000256" key="5">
    <source>
        <dbReference type="ARBA" id="ARBA00022679"/>
    </source>
</evidence>
<dbReference type="Gene3D" id="3.30.310.20">
    <property type="entry name" value="DNA-3-methyladenine glycosylase AlkA, N-terminal domain"/>
    <property type="match status" value="1"/>
</dbReference>
<accession>A0ABP6LUP7</accession>
<dbReference type="InterPro" id="IPR011257">
    <property type="entry name" value="DNA_glycosylase"/>
</dbReference>
<dbReference type="InterPro" id="IPR004026">
    <property type="entry name" value="Ada_DNA_repair_Zn-bd"/>
</dbReference>
<dbReference type="InterPro" id="IPR051912">
    <property type="entry name" value="Alkylbase_DNA_Glycosylase/TA"/>
</dbReference>
<keyword evidence="12" id="KW-0804">Transcription</keyword>
<keyword evidence="13" id="KW-0234">DNA repair</keyword>
<gene>
    <name evidence="16" type="ORF">GCM10010529_06620</name>
</gene>
<dbReference type="SMART" id="SM00342">
    <property type="entry name" value="HTH_ARAC"/>
    <property type="match status" value="1"/>
</dbReference>
<feature type="region of interest" description="Disordered" evidence="14">
    <location>
        <begin position="190"/>
        <end position="217"/>
    </location>
</feature>
<dbReference type="InterPro" id="IPR035451">
    <property type="entry name" value="Ada-like_dom_sf"/>
</dbReference>
<evidence type="ECO:0000256" key="14">
    <source>
        <dbReference type="SAM" id="MobiDB-lite"/>
    </source>
</evidence>
<keyword evidence="7" id="KW-0227">DNA damage</keyword>
<dbReference type="SUPFAM" id="SSF48150">
    <property type="entry name" value="DNA-glycosylase"/>
    <property type="match status" value="1"/>
</dbReference>
<feature type="domain" description="HTH araC/xylS-type" evidence="15">
    <location>
        <begin position="91"/>
        <end position="189"/>
    </location>
</feature>
<dbReference type="SUPFAM" id="SSF55945">
    <property type="entry name" value="TATA-box binding protein-like"/>
    <property type="match status" value="1"/>
</dbReference>
<keyword evidence="10" id="KW-0238">DNA-binding</keyword>
<evidence type="ECO:0000313" key="16">
    <source>
        <dbReference type="EMBL" id="GAA3055243.1"/>
    </source>
</evidence>
<proteinExistence type="predicted"/>
<evidence type="ECO:0000256" key="12">
    <source>
        <dbReference type="ARBA" id="ARBA00023163"/>
    </source>
</evidence>
<evidence type="ECO:0000256" key="13">
    <source>
        <dbReference type="ARBA" id="ARBA00023204"/>
    </source>
</evidence>
<dbReference type="Gene3D" id="1.10.340.30">
    <property type="entry name" value="Hypothetical protein, domain 2"/>
    <property type="match status" value="1"/>
</dbReference>
<keyword evidence="6" id="KW-0479">Metal-binding</keyword>
<dbReference type="Proteomes" id="UP001500236">
    <property type="component" value="Unassembled WGS sequence"/>
</dbReference>
<dbReference type="InterPro" id="IPR037046">
    <property type="entry name" value="AlkA_N_sf"/>
</dbReference>
<evidence type="ECO:0000256" key="1">
    <source>
        <dbReference type="ARBA" id="ARBA00000086"/>
    </source>
</evidence>
<dbReference type="Pfam" id="PF06029">
    <property type="entry name" value="AlkA_N"/>
    <property type="match status" value="1"/>
</dbReference>
<name>A0ABP6LUP7_9MICC</name>
<evidence type="ECO:0000256" key="7">
    <source>
        <dbReference type="ARBA" id="ARBA00022763"/>
    </source>
</evidence>
<dbReference type="InterPro" id="IPR023170">
    <property type="entry name" value="HhH_base_excis_C"/>
</dbReference>
<dbReference type="InterPro" id="IPR009057">
    <property type="entry name" value="Homeodomain-like_sf"/>
</dbReference>
<evidence type="ECO:0000259" key="15">
    <source>
        <dbReference type="PROSITE" id="PS01124"/>
    </source>
</evidence>
<evidence type="ECO:0000256" key="10">
    <source>
        <dbReference type="ARBA" id="ARBA00023125"/>
    </source>
</evidence>
<dbReference type="InterPro" id="IPR003265">
    <property type="entry name" value="HhH-GPD_domain"/>
</dbReference>
<dbReference type="InterPro" id="IPR018060">
    <property type="entry name" value="HTH_AraC"/>
</dbReference>
<keyword evidence="9" id="KW-0805">Transcription regulation</keyword>
<organism evidence="16 17">
    <name type="scientific">Nesterenkonia aethiopica</name>
    <dbReference type="NCBI Taxonomy" id="269144"/>
    <lineage>
        <taxon>Bacteria</taxon>
        <taxon>Bacillati</taxon>
        <taxon>Actinomycetota</taxon>
        <taxon>Actinomycetes</taxon>
        <taxon>Micrococcales</taxon>
        <taxon>Micrococcaceae</taxon>
        <taxon>Nesterenkonia</taxon>
    </lineage>
</organism>
<dbReference type="Pfam" id="PF12833">
    <property type="entry name" value="HTH_18"/>
    <property type="match status" value="1"/>
</dbReference>
<dbReference type="Gene3D" id="1.10.1670.10">
    <property type="entry name" value="Helix-hairpin-Helix base-excision DNA repair enzymes (C-terminal)"/>
    <property type="match status" value="1"/>
</dbReference>
<keyword evidence="17" id="KW-1185">Reference proteome</keyword>
<evidence type="ECO:0000256" key="9">
    <source>
        <dbReference type="ARBA" id="ARBA00023015"/>
    </source>
</evidence>
<dbReference type="SUPFAM" id="SSF57884">
    <property type="entry name" value="Ada DNA repair protein, N-terminal domain (N-Ada 10)"/>
    <property type="match status" value="1"/>
</dbReference>
<dbReference type="EMBL" id="BAAAVT010000003">
    <property type="protein sequence ID" value="GAA3055243.1"/>
    <property type="molecule type" value="Genomic_DNA"/>
</dbReference>
<dbReference type="RefSeq" id="WP_344684926.1">
    <property type="nucleotide sequence ID" value="NZ_BAAAVT010000003.1"/>
</dbReference>
<dbReference type="Gene3D" id="3.40.10.10">
    <property type="entry name" value="DNA Methylphosphotriester Repair Domain"/>
    <property type="match status" value="1"/>
</dbReference>
<dbReference type="CDD" id="cd00056">
    <property type="entry name" value="ENDO3c"/>
    <property type="match status" value="1"/>
</dbReference>
<evidence type="ECO:0000256" key="6">
    <source>
        <dbReference type="ARBA" id="ARBA00022723"/>
    </source>
</evidence>
<sequence>MTTSLLPDAEACIKAVRTRDARFDGRLYVGVTSTGIYCRPSCPAPPPKREHLTFHPTAAAAQRAGFRACRRCRPEASPGSPEWSIRQDTTARAMRLIADGEVDRTGVEGLAASLGYSSRQVERVLRAELGAGPIALARAQRASTARTLIEGTALSFTEIAFAAGFSSVRSFNETVRAVFAASPSQLRAARRNGRSVAAARPGQAADRAPQDDGGTPHRLRLRLAYRPPLHVPSLFGHLIATAVPGVETWSPASGTFHRALRLPHGLGVASLTPDDGERGWIDAELRLTDLRDLTSAVQRCRRLLDLDADPVGIDEAMSADPVLAELVASTPGCRLPGTTDPEELAFRVVLGQQVSTTAAGTTGARLTRAVGDPLPDALRLPDGPTHLFPTAAALASAGASASSGDDDGTAPRGAAWPGMPASRRETLHGLADALTSGRLRLGVSAPWGEVRRQLAALRGIGPWSVEMIALRGLGDPDAFPATDLGTRLAAQGLGLPGDPRPLTARAEAWRPWRSYATALLWASSDHAVARLPQPSPHTKETSP</sequence>
<dbReference type="SMART" id="SM01009">
    <property type="entry name" value="AlkA_N"/>
    <property type="match status" value="1"/>
</dbReference>
<protein>
    <recommendedName>
        <fullName evidence="3">DNA-3-methyladenine glycosylase II</fullName>
        <ecNumber evidence="3">3.2.2.21</ecNumber>
    </recommendedName>
</protein>
<dbReference type="EC" id="3.2.2.21" evidence="3"/>
<evidence type="ECO:0000256" key="4">
    <source>
        <dbReference type="ARBA" id="ARBA00022603"/>
    </source>
</evidence>
<reference evidence="17" key="1">
    <citation type="journal article" date="2019" name="Int. J. Syst. Evol. Microbiol.">
        <title>The Global Catalogue of Microorganisms (GCM) 10K type strain sequencing project: providing services to taxonomists for standard genome sequencing and annotation.</title>
        <authorList>
            <consortium name="The Broad Institute Genomics Platform"/>
            <consortium name="The Broad Institute Genome Sequencing Center for Infectious Disease"/>
            <person name="Wu L."/>
            <person name="Ma J."/>
        </authorList>
    </citation>
    <scope>NUCLEOTIDE SEQUENCE [LARGE SCALE GENOMIC DNA]</scope>
    <source>
        <strain evidence="17">JCM 14309</strain>
    </source>
</reference>
<feature type="compositionally biased region" description="Low complexity" evidence="14">
    <location>
        <begin position="197"/>
        <end position="207"/>
    </location>
</feature>
<feature type="region of interest" description="Disordered" evidence="14">
    <location>
        <begin position="398"/>
        <end position="418"/>
    </location>
</feature>
<keyword evidence="5" id="KW-0808">Transferase</keyword>
<dbReference type="PANTHER" id="PTHR43003">
    <property type="entry name" value="DNA-3-METHYLADENINE GLYCOSYLASE"/>
    <property type="match status" value="1"/>
</dbReference>
<dbReference type="InterPro" id="IPR018062">
    <property type="entry name" value="HTH_AraC-typ_CS"/>
</dbReference>
<keyword evidence="4" id="KW-0489">Methyltransferase</keyword>
<comment type="caution">
    <text evidence="16">The sequence shown here is derived from an EMBL/GenBank/DDBJ whole genome shotgun (WGS) entry which is preliminary data.</text>
</comment>
<keyword evidence="8" id="KW-0862">Zinc</keyword>
<comment type="catalytic activity">
    <reaction evidence="1">
        <text>Hydrolysis of alkylated DNA, releasing 3-methyladenine, 3-methylguanine, 7-methylguanine and 7-methyladenine.</text>
        <dbReference type="EC" id="3.2.2.21"/>
    </reaction>
</comment>
<dbReference type="InterPro" id="IPR010316">
    <property type="entry name" value="AlkA_N"/>
</dbReference>
<dbReference type="Gene3D" id="1.10.10.60">
    <property type="entry name" value="Homeodomain-like"/>
    <property type="match status" value="1"/>
</dbReference>
<dbReference type="SMART" id="SM00478">
    <property type="entry name" value="ENDO3c"/>
    <property type="match status" value="1"/>
</dbReference>
<dbReference type="PROSITE" id="PS00041">
    <property type="entry name" value="HTH_ARAC_FAMILY_1"/>
    <property type="match status" value="1"/>
</dbReference>
<evidence type="ECO:0000256" key="3">
    <source>
        <dbReference type="ARBA" id="ARBA00012000"/>
    </source>
</evidence>
<evidence type="ECO:0000256" key="2">
    <source>
        <dbReference type="ARBA" id="ARBA00001947"/>
    </source>
</evidence>
<evidence type="ECO:0000256" key="11">
    <source>
        <dbReference type="ARBA" id="ARBA00023159"/>
    </source>
</evidence>
<dbReference type="PANTHER" id="PTHR43003:SF13">
    <property type="entry name" value="DNA-3-METHYLADENINE GLYCOSYLASE 2"/>
    <property type="match status" value="1"/>
</dbReference>
<evidence type="ECO:0000313" key="17">
    <source>
        <dbReference type="Proteomes" id="UP001500236"/>
    </source>
</evidence>